<accession>A0A1Y4DBY3</accession>
<dbReference type="AlphaFoldDB" id="A0A1Y4DBY3"/>
<reference evidence="4" key="1">
    <citation type="submission" date="2017-04" db="EMBL/GenBank/DDBJ databases">
        <title>Function of individual gut microbiota members based on whole genome sequencing of pure cultures obtained from chicken caecum.</title>
        <authorList>
            <person name="Medvecky M."/>
            <person name="Cejkova D."/>
            <person name="Polansky O."/>
            <person name="Karasova D."/>
            <person name="Kubasova T."/>
            <person name="Cizek A."/>
            <person name="Rychlik I."/>
        </authorList>
    </citation>
    <scope>NUCLEOTIDE SEQUENCE [LARGE SCALE GENOMIC DNA]</scope>
    <source>
        <strain evidence="4">An273</strain>
    </source>
</reference>
<sequence>MSEEQKTIISIFSIYDNKGDIAAQKGMEGVAKKAEKVGKASVSAGKEGSNAFNLLQSSIARVAAAFMAAKGIIEFFSSSVSEYQEHARNVNMLAAAFQNVGYTASGAMQQALAFADEMERSTGLDGELFIKGQRALANYGVVGAQAQEAIRAAFALSANQGIAFESALQLLTRAAAGSTATLTRYGVVLGENVKEGQEFEAAVKQINEQFGPSAQAAIGDTTAKMGALREAWGGFKEVIGQGLNEGLAPAVEWLTEAMLWLQKAFVAGGNSYDWFLGIIQAGTAGARAVILNFADVALKAFGKIVEIGNKLHLIPDGVAEAVKSAEEWISQAADNAEQQTATLNRMRRGITEIWPAEQKITEEQNKQLEIQAQQINAARQKKHQAQGEASAQGEVTNELERQQKILDNLGLSSSKDLKGWNRNADNSEPGPTGAEIFAGGDSDLGGAADAVAQYDAEAERLEELRELKLSYIEQEISDETLKQEALRNLEAQYNQQKLENDKKQAKARQQVYGTMWSALSGLASSENKKVATIGKVASIAQATMSMFTGAAKALELPFPANLAAVATVLAQGAALVQQIEAVKLANGGLVRAVTGGVNAVIGEGGSDEAVLPLDNTQAMRRIGGAIAEESDGLGGSVVVNVNINASGGLQPFLEQLTEATQNGVTEALRYANVAVKAGNAQGGLTV</sequence>
<feature type="coiled-coil region" evidence="1">
    <location>
        <begin position="358"/>
        <end position="388"/>
    </location>
</feature>
<evidence type="ECO:0008006" key="5">
    <source>
        <dbReference type="Google" id="ProtNLM"/>
    </source>
</evidence>
<proteinExistence type="predicted"/>
<gene>
    <name evidence="3" type="ORF">B5F75_05505</name>
</gene>
<evidence type="ECO:0000256" key="2">
    <source>
        <dbReference type="SAM" id="MobiDB-lite"/>
    </source>
</evidence>
<keyword evidence="1" id="KW-0175">Coiled coil</keyword>
<comment type="caution">
    <text evidence="3">The sequence shown here is derived from an EMBL/GenBank/DDBJ whole genome shotgun (WGS) entry which is preliminary data.</text>
</comment>
<feature type="region of interest" description="Disordered" evidence="2">
    <location>
        <begin position="416"/>
        <end position="441"/>
    </location>
</feature>
<dbReference type="Proteomes" id="UP000196368">
    <property type="component" value="Unassembled WGS sequence"/>
</dbReference>
<name>A0A1Y4DBY3_9BACT</name>
<protein>
    <recommendedName>
        <fullName evidence="5">Bacteriophage tail tape measure N-terminal domain-containing protein</fullName>
    </recommendedName>
</protein>
<evidence type="ECO:0000313" key="4">
    <source>
        <dbReference type="Proteomes" id="UP000196368"/>
    </source>
</evidence>
<evidence type="ECO:0000313" key="3">
    <source>
        <dbReference type="EMBL" id="OUO56647.1"/>
    </source>
</evidence>
<feature type="coiled-coil region" evidence="1">
    <location>
        <begin position="447"/>
        <end position="508"/>
    </location>
</feature>
<organism evidence="3 4">
    <name type="scientific">Candidatus Avelusimicrobium gallicola</name>
    <dbReference type="NCBI Taxonomy" id="2562704"/>
    <lineage>
        <taxon>Bacteria</taxon>
        <taxon>Pseudomonadati</taxon>
        <taxon>Elusimicrobiota</taxon>
        <taxon>Elusimicrobia</taxon>
        <taxon>Elusimicrobiales</taxon>
        <taxon>Elusimicrobiaceae</taxon>
        <taxon>Candidatus Avelusimicrobium</taxon>
    </lineage>
</organism>
<keyword evidence="4" id="KW-1185">Reference proteome</keyword>
<dbReference type="EMBL" id="NFJD01000003">
    <property type="protein sequence ID" value="OUO56647.1"/>
    <property type="molecule type" value="Genomic_DNA"/>
</dbReference>
<evidence type="ECO:0000256" key="1">
    <source>
        <dbReference type="SAM" id="Coils"/>
    </source>
</evidence>